<keyword evidence="19" id="KW-1185">Reference proteome</keyword>
<evidence type="ECO:0000256" key="7">
    <source>
        <dbReference type="ARBA" id="ARBA00022955"/>
    </source>
</evidence>
<dbReference type="Gene3D" id="3.30.230.10">
    <property type="match status" value="1"/>
</dbReference>
<evidence type="ECO:0000256" key="14">
    <source>
        <dbReference type="PIRNR" id="PIRNR015950"/>
    </source>
</evidence>
<dbReference type="NCBIfam" id="TIGR01240">
    <property type="entry name" value="mevDPdecarb"/>
    <property type="match status" value="1"/>
</dbReference>
<organism evidence="18 19">
    <name type="scientific">Penicillium argentinense</name>
    <dbReference type="NCBI Taxonomy" id="1131581"/>
    <lineage>
        <taxon>Eukaryota</taxon>
        <taxon>Fungi</taxon>
        <taxon>Dikarya</taxon>
        <taxon>Ascomycota</taxon>
        <taxon>Pezizomycotina</taxon>
        <taxon>Eurotiomycetes</taxon>
        <taxon>Eurotiomycetidae</taxon>
        <taxon>Eurotiales</taxon>
        <taxon>Aspergillaceae</taxon>
        <taxon>Penicillium</taxon>
    </lineage>
</organism>
<accession>A0A9W9KAE8</accession>
<comment type="caution">
    <text evidence="18">The sequence shown here is derived from an EMBL/GenBank/DDBJ whole genome shotgun (WGS) entry which is preliminary data.</text>
</comment>
<reference evidence="18" key="1">
    <citation type="submission" date="2022-11" db="EMBL/GenBank/DDBJ databases">
        <authorList>
            <person name="Petersen C."/>
        </authorList>
    </citation>
    <scope>NUCLEOTIDE SEQUENCE</scope>
    <source>
        <strain evidence="18">IBT 30761</strain>
    </source>
</reference>
<keyword evidence="4 15" id="KW-0444">Lipid biosynthesis</keyword>
<dbReference type="FunFam" id="3.30.230.10:FF:000018">
    <property type="entry name" value="Diphosphomevalonate decarboxylase"/>
    <property type="match status" value="1"/>
</dbReference>
<dbReference type="EC" id="4.1.1.33" evidence="3 14"/>
<feature type="domain" description="Diphosphomevalonate decarboxylase-like N-terminal" evidence="17">
    <location>
        <begin position="16"/>
        <end position="188"/>
    </location>
</feature>
<evidence type="ECO:0000256" key="13">
    <source>
        <dbReference type="ARBA" id="ARBA00048416"/>
    </source>
</evidence>
<dbReference type="SUPFAM" id="SSF55060">
    <property type="entry name" value="GHMP Kinase, C-terminal domain"/>
    <property type="match status" value="1"/>
</dbReference>
<keyword evidence="7 15" id="KW-0752">Steroid biosynthesis</keyword>
<dbReference type="RefSeq" id="XP_056474728.1">
    <property type="nucleotide sequence ID" value="XM_056618569.1"/>
</dbReference>
<dbReference type="InterPro" id="IPR053859">
    <property type="entry name" value="MVD-like_N"/>
</dbReference>
<dbReference type="GO" id="GO:0005829">
    <property type="term" value="C:cytosol"/>
    <property type="evidence" value="ECO:0007669"/>
    <property type="project" value="InterPro"/>
</dbReference>
<evidence type="ECO:0000256" key="3">
    <source>
        <dbReference type="ARBA" id="ARBA00012296"/>
    </source>
</evidence>
<evidence type="ECO:0000256" key="10">
    <source>
        <dbReference type="ARBA" id="ARBA00023166"/>
    </source>
</evidence>
<evidence type="ECO:0000313" key="19">
    <source>
        <dbReference type="Proteomes" id="UP001149074"/>
    </source>
</evidence>
<dbReference type="InterPro" id="IPR041431">
    <property type="entry name" value="Mvd1_C"/>
</dbReference>
<dbReference type="InterPro" id="IPR005935">
    <property type="entry name" value="Mev_decarb"/>
</dbReference>
<dbReference type="Pfam" id="PF18376">
    <property type="entry name" value="MDD_C"/>
    <property type="match status" value="1"/>
</dbReference>
<dbReference type="InterPro" id="IPR036554">
    <property type="entry name" value="GHMP_kinase_C_sf"/>
</dbReference>
<evidence type="ECO:0000256" key="1">
    <source>
        <dbReference type="ARBA" id="ARBA00005055"/>
    </source>
</evidence>
<dbReference type="PANTHER" id="PTHR10977:SF3">
    <property type="entry name" value="DIPHOSPHOMEVALONATE DECARBOXYLASE"/>
    <property type="match status" value="1"/>
</dbReference>
<keyword evidence="8 15" id="KW-0756">Sterol biosynthesis</keyword>
<dbReference type="InterPro" id="IPR014721">
    <property type="entry name" value="Ribsml_uS5_D2-typ_fold_subgr"/>
</dbReference>
<keyword evidence="10 15" id="KW-1207">Sterol metabolism</keyword>
<evidence type="ECO:0000259" key="17">
    <source>
        <dbReference type="Pfam" id="PF22700"/>
    </source>
</evidence>
<evidence type="ECO:0000256" key="11">
    <source>
        <dbReference type="ARBA" id="ARBA00023221"/>
    </source>
</evidence>
<dbReference type="Pfam" id="PF22700">
    <property type="entry name" value="MVD-like_N"/>
    <property type="match status" value="1"/>
</dbReference>
<dbReference type="GO" id="GO:0004163">
    <property type="term" value="F:diphosphomevalonate decarboxylase activity"/>
    <property type="evidence" value="ECO:0007669"/>
    <property type="project" value="UniProtKB-UniRule"/>
</dbReference>
<evidence type="ECO:0000313" key="18">
    <source>
        <dbReference type="EMBL" id="KAJ5099074.1"/>
    </source>
</evidence>
<sequence length="404" mass="43446">MASESSQPVYRATTTAPVNIAVIKYWGKRDTTLNLPTNSSLSVTLSQRSLRTLTTATCSAKYPTEDTLNLNGKPQEIQSSKRTLACLSNLRALRKSLEDADASLPKLSTLPLRIVSENNFPTAAGLASSAAGFAALVRAVADLYQLPQSPRELSRIARQGSGSACRSLMGGYVAWRTGELADGSDSLAEEVAPASHWPEMRALILVVSAEKKDVPSTEGMQTTVNTSELFAHRAQTVVPERMTAIEAAIQARDFPKFAEITMRDSNTFHATCLDSWPPIFYMNDVSRAAVRLVHDINRAVGHTVAAYTFDAGPNAVIYYEEKDEALVAGTVKAILSASTDGWEGPFYEKLANITTPGVPLDQIDSRVVSGLKDGVSRVILTGVGEGPVSVQDHLVTESGDMVNN</sequence>
<evidence type="ECO:0000256" key="9">
    <source>
        <dbReference type="ARBA" id="ARBA00023098"/>
    </source>
</evidence>
<dbReference type="GO" id="GO:0016126">
    <property type="term" value="P:sterol biosynthetic process"/>
    <property type="evidence" value="ECO:0007669"/>
    <property type="project" value="UniProtKB-KW"/>
</dbReference>
<comment type="catalytic activity">
    <reaction evidence="13">
        <text>(R)-5-diphosphomevalonate + ATP = isopentenyl diphosphate + ADP + phosphate + CO2</text>
        <dbReference type="Rhea" id="RHEA:23732"/>
        <dbReference type="ChEBI" id="CHEBI:16526"/>
        <dbReference type="ChEBI" id="CHEBI:30616"/>
        <dbReference type="ChEBI" id="CHEBI:43474"/>
        <dbReference type="ChEBI" id="CHEBI:57557"/>
        <dbReference type="ChEBI" id="CHEBI:128769"/>
        <dbReference type="ChEBI" id="CHEBI:456216"/>
        <dbReference type="EC" id="4.1.1.33"/>
    </reaction>
    <physiologicalReaction direction="left-to-right" evidence="13">
        <dbReference type="Rhea" id="RHEA:23733"/>
    </physiologicalReaction>
</comment>
<dbReference type="OrthoDB" id="10253702at2759"/>
<keyword evidence="9 14" id="KW-0443">Lipid metabolism</keyword>
<comment type="pathway">
    <text evidence="1 15">Isoprenoid biosynthesis; isopentenyl diphosphate biosynthesis via mevalonate pathway; isopentenyl diphosphate from (R)-mevalonate: step 3/3.</text>
</comment>
<evidence type="ECO:0000259" key="16">
    <source>
        <dbReference type="Pfam" id="PF18376"/>
    </source>
</evidence>
<dbReference type="FunFam" id="3.30.70.890:FF:000005">
    <property type="entry name" value="Diphosphomevalonate decarboxylase"/>
    <property type="match status" value="1"/>
</dbReference>
<dbReference type="AlphaFoldDB" id="A0A9W9KAE8"/>
<dbReference type="GO" id="GO:0005524">
    <property type="term" value="F:ATP binding"/>
    <property type="evidence" value="ECO:0007669"/>
    <property type="project" value="UniProtKB-UniRule"/>
</dbReference>
<dbReference type="SUPFAM" id="SSF54211">
    <property type="entry name" value="Ribosomal protein S5 domain 2-like"/>
    <property type="match status" value="1"/>
</dbReference>
<protein>
    <recommendedName>
        <fullName evidence="3 14">Diphosphomevalonate decarboxylase</fullName>
        <ecNumber evidence="3 14">4.1.1.33</ecNumber>
    </recommendedName>
</protein>
<dbReference type="Proteomes" id="UP001149074">
    <property type="component" value="Unassembled WGS sequence"/>
</dbReference>
<reference evidence="18" key="2">
    <citation type="journal article" date="2023" name="IMA Fungus">
        <title>Comparative genomic study of the Penicillium genus elucidates a diverse pangenome and 15 lateral gene transfer events.</title>
        <authorList>
            <person name="Petersen C."/>
            <person name="Sorensen T."/>
            <person name="Nielsen M.R."/>
            <person name="Sondergaard T.E."/>
            <person name="Sorensen J.L."/>
            <person name="Fitzpatrick D.A."/>
            <person name="Frisvad J.C."/>
            <person name="Nielsen K.L."/>
        </authorList>
    </citation>
    <scope>NUCLEOTIDE SEQUENCE</scope>
    <source>
        <strain evidence="18">IBT 30761</strain>
    </source>
</reference>
<evidence type="ECO:0000256" key="5">
    <source>
        <dbReference type="ARBA" id="ARBA00022741"/>
    </source>
</evidence>
<keyword evidence="6 14" id="KW-0067">ATP-binding</keyword>
<evidence type="ECO:0000256" key="12">
    <source>
        <dbReference type="ARBA" id="ARBA00023239"/>
    </source>
</evidence>
<keyword evidence="12 14" id="KW-0456">Lyase</keyword>
<dbReference type="InterPro" id="IPR029765">
    <property type="entry name" value="Mev_diP_decarb"/>
</dbReference>
<comment type="similarity">
    <text evidence="2 14 15">Belongs to the diphosphomevalonate decarboxylase family.</text>
</comment>
<proteinExistence type="inferred from homology"/>
<dbReference type="InterPro" id="IPR020568">
    <property type="entry name" value="Ribosomal_Su5_D2-typ_SF"/>
</dbReference>
<dbReference type="Gene3D" id="3.30.70.890">
    <property type="entry name" value="GHMP kinase, C-terminal domain"/>
    <property type="match status" value="1"/>
</dbReference>
<dbReference type="PIRSF" id="PIRSF015950">
    <property type="entry name" value="Mev_P_decrbx"/>
    <property type="match status" value="1"/>
</dbReference>
<dbReference type="GeneID" id="81357548"/>
<evidence type="ECO:0000256" key="6">
    <source>
        <dbReference type="ARBA" id="ARBA00022840"/>
    </source>
</evidence>
<evidence type="ECO:0000256" key="4">
    <source>
        <dbReference type="ARBA" id="ARBA00022516"/>
    </source>
</evidence>
<keyword evidence="11 15" id="KW-0753">Steroid metabolism</keyword>
<evidence type="ECO:0000256" key="8">
    <source>
        <dbReference type="ARBA" id="ARBA00023011"/>
    </source>
</evidence>
<keyword evidence="5 14" id="KW-0547">Nucleotide-binding</keyword>
<evidence type="ECO:0000256" key="2">
    <source>
        <dbReference type="ARBA" id="ARBA00008831"/>
    </source>
</evidence>
<evidence type="ECO:0000256" key="15">
    <source>
        <dbReference type="RuleBase" id="RU363086"/>
    </source>
</evidence>
<dbReference type="EMBL" id="JAPQKI010000005">
    <property type="protein sequence ID" value="KAJ5099074.1"/>
    <property type="molecule type" value="Genomic_DNA"/>
</dbReference>
<name>A0A9W9KAE8_9EURO</name>
<dbReference type="GO" id="GO:0019287">
    <property type="term" value="P:isopentenyl diphosphate biosynthetic process, mevalonate pathway"/>
    <property type="evidence" value="ECO:0007669"/>
    <property type="project" value="UniProtKB-UniRule"/>
</dbReference>
<dbReference type="PANTHER" id="PTHR10977">
    <property type="entry name" value="DIPHOSPHOMEVALONATE DECARBOXYLASE"/>
    <property type="match status" value="1"/>
</dbReference>
<feature type="domain" description="Mvd1 C-terminal" evidence="16">
    <location>
        <begin position="202"/>
        <end position="388"/>
    </location>
</feature>
<gene>
    <name evidence="18" type="ORF">N7532_006075</name>
</gene>